<sequence length="118" mass="12709">MSVRDPHIHVELTFQARAATRNLLASTFGLAADLPATVTTGCGIVVAYAMTSAEPASVTCLACREHTHREHLRLADQVDRLGRLPGTTLDSDQVARAVDRHRAIVRQFAGHKGNADPS</sequence>
<name>A0A8J3ZIX4_9ACTN</name>
<keyword evidence="2" id="KW-1185">Reference proteome</keyword>
<dbReference type="Proteomes" id="UP000612585">
    <property type="component" value="Unassembled WGS sequence"/>
</dbReference>
<evidence type="ECO:0000313" key="2">
    <source>
        <dbReference type="Proteomes" id="UP000612585"/>
    </source>
</evidence>
<evidence type="ECO:0000313" key="1">
    <source>
        <dbReference type="EMBL" id="GIJ62258.1"/>
    </source>
</evidence>
<organism evidence="1 2">
    <name type="scientific">Virgisporangium aurantiacum</name>
    <dbReference type="NCBI Taxonomy" id="175570"/>
    <lineage>
        <taxon>Bacteria</taxon>
        <taxon>Bacillati</taxon>
        <taxon>Actinomycetota</taxon>
        <taxon>Actinomycetes</taxon>
        <taxon>Micromonosporales</taxon>
        <taxon>Micromonosporaceae</taxon>
        <taxon>Virgisporangium</taxon>
    </lineage>
</organism>
<reference evidence="1" key="1">
    <citation type="submission" date="2021-01" db="EMBL/GenBank/DDBJ databases">
        <title>Whole genome shotgun sequence of Virgisporangium aurantiacum NBRC 16421.</title>
        <authorList>
            <person name="Komaki H."/>
            <person name="Tamura T."/>
        </authorList>
    </citation>
    <scope>NUCLEOTIDE SEQUENCE</scope>
    <source>
        <strain evidence="1">NBRC 16421</strain>
    </source>
</reference>
<comment type="caution">
    <text evidence="1">The sequence shown here is derived from an EMBL/GenBank/DDBJ whole genome shotgun (WGS) entry which is preliminary data.</text>
</comment>
<gene>
    <name evidence="1" type="ORF">Vau01_097740</name>
</gene>
<accession>A0A8J3ZIX4</accession>
<protein>
    <submittedName>
        <fullName evidence="1">Uncharacterized protein</fullName>
    </submittedName>
</protein>
<dbReference type="RefSeq" id="WP_204007790.1">
    <property type="nucleotide sequence ID" value="NZ_BOPG01000076.1"/>
</dbReference>
<proteinExistence type="predicted"/>
<dbReference type="EMBL" id="BOPG01000076">
    <property type="protein sequence ID" value="GIJ62258.1"/>
    <property type="molecule type" value="Genomic_DNA"/>
</dbReference>
<dbReference type="AlphaFoldDB" id="A0A8J3ZIX4"/>